<keyword evidence="6 11" id="KW-0808">Transferase</keyword>
<evidence type="ECO:0000313" key="13">
    <source>
        <dbReference type="EMBL" id="KAJ04919.1"/>
    </source>
</evidence>
<dbReference type="FunFam" id="3.40.50.2000:FF:000032">
    <property type="entry name" value="3-deoxy-D-manno-octulosonic acid transferase"/>
    <property type="match status" value="1"/>
</dbReference>
<gene>
    <name evidence="13" type="ORF">PM02_01550</name>
</gene>
<dbReference type="Proteomes" id="UP000027337">
    <property type="component" value="Unassembled WGS sequence"/>
</dbReference>
<comment type="catalytic activity">
    <reaction evidence="8 11">
        <text>lipid IVA (E. coli) + CMP-3-deoxy-beta-D-manno-octulosonate = alpha-Kdo-(2-&gt;6)-lipid IVA (E. coli) + CMP + H(+)</text>
        <dbReference type="Rhea" id="RHEA:28066"/>
        <dbReference type="ChEBI" id="CHEBI:15378"/>
        <dbReference type="ChEBI" id="CHEBI:58603"/>
        <dbReference type="ChEBI" id="CHEBI:60364"/>
        <dbReference type="ChEBI" id="CHEBI:60377"/>
        <dbReference type="ChEBI" id="CHEBI:85987"/>
        <dbReference type="EC" id="2.4.99.12"/>
    </reaction>
</comment>
<evidence type="ECO:0000256" key="6">
    <source>
        <dbReference type="ARBA" id="ARBA00022679"/>
    </source>
</evidence>
<feature type="site" description="Transition state stabilizer" evidence="10">
    <location>
        <position position="136"/>
    </location>
</feature>
<evidence type="ECO:0000256" key="9">
    <source>
        <dbReference type="PIRSR" id="PIRSR639901-1"/>
    </source>
</evidence>
<evidence type="ECO:0000259" key="12">
    <source>
        <dbReference type="Pfam" id="PF04413"/>
    </source>
</evidence>
<dbReference type="PANTHER" id="PTHR42755">
    <property type="entry name" value="3-DEOXY-MANNO-OCTULOSONATE CYTIDYLYLTRANSFERASE"/>
    <property type="match status" value="1"/>
</dbReference>
<dbReference type="EC" id="2.4.99.12" evidence="4 11"/>
<dbReference type="STRING" id="83219.PM02_01550"/>
<sequence>MPAPFLYRAWVGASMLLVPFFARREVRKLREAGLPVDRAHEKLGHATEPRNSSGPLIWFHAASVGESLSVLALIDRMGKTLPNAQFLITSGTATSARLLAQRMPLRAVHQFAPLDAPGPLKRFLRHWRPDAAVFVESELWPQMLRRTYEGGAKMALVNARLSEGSIAQWRRFPQTARYIFDVFSLILTQNDAMAGAMVAINAPPERVARGINLKSMAGPLPVDEDLLFEARAALGHRPVWVASSTHDGEEETVLAAHQALLEQIPDLCLILAPRHPERGDAVAAMIAQSGLSMTRRTAGEMPGGQVFLADTMGELGSWYGLSDLVFLGGSLHPIGGHNPFEVAQSGAAVLSGRHVKNFAETYEEMEKIGAARLVDTAEDLAGQVATLIEGEAQRGAMKTAVAAFTAAQTDKLDSIAQRLIKALDLGANG</sequence>
<keyword evidence="11" id="KW-0472">Membrane</keyword>
<evidence type="ECO:0000256" key="3">
    <source>
        <dbReference type="ARBA" id="ARBA00006380"/>
    </source>
</evidence>
<dbReference type="AlphaFoldDB" id="A0A061SXQ2"/>
<evidence type="ECO:0000256" key="11">
    <source>
        <dbReference type="RuleBase" id="RU365103"/>
    </source>
</evidence>
<dbReference type="Gene3D" id="3.40.50.2000">
    <property type="entry name" value="Glycogen Phosphorylase B"/>
    <property type="match status" value="1"/>
</dbReference>
<organism evidence="13 14">
    <name type="scientific">Sulfitobacter mediterraneus</name>
    <dbReference type="NCBI Taxonomy" id="83219"/>
    <lineage>
        <taxon>Bacteria</taxon>
        <taxon>Pseudomonadati</taxon>
        <taxon>Pseudomonadota</taxon>
        <taxon>Alphaproteobacteria</taxon>
        <taxon>Rhodobacterales</taxon>
        <taxon>Roseobacteraceae</taxon>
        <taxon>Sulfitobacter</taxon>
    </lineage>
</organism>
<keyword evidence="14" id="KW-1185">Reference proteome</keyword>
<evidence type="ECO:0000256" key="7">
    <source>
        <dbReference type="ARBA" id="ARBA00031445"/>
    </source>
</evidence>
<accession>A0A061SXQ2</accession>
<dbReference type="GO" id="GO:0009245">
    <property type="term" value="P:lipid A biosynthetic process"/>
    <property type="evidence" value="ECO:0007669"/>
    <property type="project" value="TreeGrafter"/>
</dbReference>
<dbReference type="GO" id="GO:0043842">
    <property type="term" value="F:Kdo transferase activity"/>
    <property type="evidence" value="ECO:0007669"/>
    <property type="project" value="UniProtKB-EC"/>
</dbReference>
<dbReference type="GO" id="GO:0009244">
    <property type="term" value="P:lipopolysaccharide core region biosynthetic process"/>
    <property type="evidence" value="ECO:0007669"/>
    <property type="project" value="UniProtKB-UniRule"/>
</dbReference>
<comment type="pathway">
    <text evidence="2 11">Bacterial outer membrane biogenesis; LPS core biosynthesis.</text>
</comment>
<evidence type="ECO:0000313" key="14">
    <source>
        <dbReference type="Proteomes" id="UP000027337"/>
    </source>
</evidence>
<proteinExistence type="inferred from homology"/>
<comment type="caution">
    <text evidence="13">The sequence shown here is derived from an EMBL/GenBank/DDBJ whole genome shotgun (WGS) entry which is preliminary data.</text>
</comment>
<dbReference type="InterPro" id="IPR039901">
    <property type="entry name" value="Kdotransferase"/>
</dbReference>
<protein>
    <recommendedName>
        <fullName evidence="5 11">3-deoxy-D-manno-octulosonic acid transferase</fullName>
        <shortName evidence="11">Kdo transferase</shortName>
        <ecNumber evidence="4 11">2.4.99.12</ecNumber>
    </recommendedName>
    <alternativeName>
        <fullName evidence="7 11">Lipid IV(A) 3-deoxy-D-manno-octulosonic acid transferase</fullName>
    </alternativeName>
</protein>
<comment type="subcellular location">
    <subcellularLocation>
        <location evidence="11">Cell membrane</location>
    </subcellularLocation>
</comment>
<dbReference type="GO" id="GO:0005886">
    <property type="term" value="C:plasma membrane"/>
    <property type="evidence" value="ECO:0007669"/>
    <property type="project" value="UniProtKB-SubCell"/>
</dbReference>
<keyword evidence="11" id="KW-1003">Cell membrane</keyword>
<feature type="active site" description="Proton acceptor" evidence="9">
    <location>
        <position position="66"/>
    </location>
</feature>
<evidence type="ECO:0000256" key="4">
    <source>
        <dbReference type="ARBA" id="ARBA00012621"/>
    </source>
</evidence>
<dbReference type="EMBL" id="JEMU01000001">
    <property type="protein sequence ID" value="KAJ04919.1"/>
    <property type="molecule type" value="Genomic_DNA"/>
</dbReference>
<comment type="function">
    <text evidence="1 11">Involved in lipopolysaccharide (LPS) biosynthesis. Catalyzes the transfer of 3-deoxy-D-manno-octulosonate (Kdo) residue(s) from CMP-Kdo to lipid IV(A), the tetraacyldisaccharide-1,4'-bisphosphate precursor of lipid A.</text>
</comment>
<evidence type="ECO:0000256" key="2">
    <source>
        <dbReference type="ARBA" id="ARBA00004713"/>
    </source>
</evidence>
<reference evidence="13 14" key="1">
    <citation type="journal article" date="2014" name="Genome Announc.">
        <title>Draft Genome Sequences of Two Isolates of the Roseobacter Group, Sulfitobacter sp. Strains 3SOLIMAR09 and 1FIGIMAR09, from Harbors of Mallorca Island (Mediterranean Sea).</title>
        <authorList>
            <person name="Mas-Llado M."/>
            <person name="Pina-Villalonga J.M."/>
            <person name="Brunet-Galmes I."/>
            <person name="Nogales B."/>
            <person name="Bosch R."/>
        </authorList>
    </citation>
    <scope>NUCLEOTIDE SEQUENCE [LARGE SCALE GENOMIC DNA]</scope>
    <source>
        <strain evidence="13 14">1FIGIMAR09</strain>
    </source>
</reference>
<dbReference type="RefSeq" id="WP_037904514.1">
    <property type="nucleotide sequence ID" value="NZ_JEMU01000001.1"/>
</dbReference>
<dbReference type="SUPFAM" id="SSF53756">
    <property type="entry name" value="UDP-Glycosyltransferase/glycogen phosphorylase"/>
    <property type="match status" value="1"/>
</dbReference>
<evidence type="ECO:0000256" key="1">
    <source>
        <dbReference type="ARBA" id="ARBA00003394"/>
    </source>
</evidence>
<feature type="site" description="Transition state stabilizer" evidence="10">
    <location>
        <position position="214"/>
    </location>
</feature>
<dbReference type="InterPro" id="IPR007507">
    <property type="entry name" value="Glycos_transf_N"/>
</dbReference>
<dbReference type="eggNOG" id="COG1519">
    <property type="taxonomic scope" value="Bacteria"/>
</dbReference>
<feature type="domain" description="3-deoxy-D-manno-octulosonic-acid transferase N-terminal" evidence="12">
    <location>
        <begin position="38"/>
        <end position="215"/>
    </location>
</feature>
<dbReference type="UniPathway" id="UPA00958"/>
<name>A0A061SXQ2_9RHOB</name>
<evidence type="ECO:0000256" key="8">
    <source>
        <dbReference type="ARBA" id="ARBA00049183"/>
    </source>
</evidence>
<evidence type="ECO:0000256" key="10">
    <source>
        <dbReference type="PIRSR" id="PIRSR639901-2"/>
    </source>
</evidence>
<keyword evidence="11" id="KW-0448">Lipopolysaccharide biosynthesis</keyword>
<evidence type="ECO:0000256" key="5">
    <source>
        <dbReference type="ARBA" id="ARBA00019077"/>
    </source>
</evidence>
<dbReference type="Pfam" id="PF04413">
    <property type="entry name" value="Glycos_transf_N"/>
    <property type="match status" value="1"/>
</dbReference>
<dbReference type="PANTHER" id="PTHR42755:SF1">
    <property type="entry name" value="3-DEOXY-D-MANNO-OCTULOSONIC ACID TRANSFERASE, MITOCHONDRIAL-RELATED"/>
    <property type="match status" value="1"/>
</dbReference>
<dbReference type="InterPro" id="IPR038107">
    <property type="entry name" value="Glycos_transf_N_sf"/>
</dbReference>
<comment type="similarity">
    <text evidence="3">Belongs to the glycosyltransferase group 1 family. Glycosyltransferase 30 subfamily.</text>
</comment>
<dbReference type="Gene3D" id="3.40.50.11720">
    <property type="entry name" value="3-Deoxy-D-manno-octulosonic-acid transferase, N-terminal domain"/>
    <property type="match status" value="1"/>
</dbReference>